<name>A0ABD0UJY2_DENTH</name>
<keyword evidence="1" id="KW-0472">Membrane</keyword>
<evidence type="ECO:0000313" key="2">
    <source>
        <dbReference type="EMBL" id="KAL0912938.1"/>
    </source>
</evidence>
<protein>
    <submittedName>
        <fullName evidence="2">Uncharacterized protein</fullName>
    </submittedName>
</protein>
<dbReference type="AlphaFoldDB" id="A0ABD0UJY2"/>
<sequence length="181" mass="20102">MRLQQGYAIAPTQVLQIRWRGIMLQLPVVFTTDSLLLLTGPLFCLSLLQFIENFGSLPTSPLLGGKFQESSPSHHVNKYVYLCERSTVVSPQAGTYEYLFLAVGVAPVSHPTALEKSSYRRSVDPLRTPKKGLLDHPLRHKHRDALPPTMLTKTCIGGRFVALQASKMGTRSFRVQGIILA</sequence>
<dbReference type="Proteomes" id="UP001552299">
    <property type="component" value="Unassembled WGS sequence"/>
</dbReference>
<organism evidence="2 3">
    <name type="scientific">Dendrobium thyrsiflorum</name>
    <name type="common">Pinecone-like raceme dendrobium</name>
    <name type="synonym">Orchid</name>
    <dbReference type="NCBI Taxonomy" id="117978"/>
    <lineage>
        <taxon>Eukaryota</taxon>
        <taxon>Viridiplantae</taxon>
        <taxon>Streptophyta</taxon>
        <taxon>Embryophyta</taxon>
        <taxon>Tracheophyta</taxon>
        <taxon>Spermatophyta</taxon>
        <taxon>Magnoliopsida</taxon>
        <taxon>Liliopsida</taxon>
        <taxon>Asparagales</taxon>
        <taxon>Orchidaceae</taxon>
        <taxon>Epidendroideae</taxon>
        <taxon>Malaxideae</taxon>
        <taxon>Dendrobiinae</taxon>
        <taxon>Dendrobium</taxon>
    </lineage>
</organism>
<reference evidence="2 3" key="1">
    <citation type="journal article" date="2024" name="Plant Biotechnol. J.">
        <title>Dendrobium thyrsiflorum genome and its molecular insights into genes involved in important horticultural traits.</title>
        <authorList>
            <person name="Chen B."/>
            <person name="Wang J.Y."/>
            <person name="Zheng P.J."/>
            <person name="Li K.L."/>
            <person name="Liang Y.M."/>
            <person name="Chen X.F."/>
            <person name="Zhang C."/>
            <person name="Zhao X."/>
            <person name="He X."/>
            <person name="Zhang G.Q."/>
            <person name="Liu Z.J."/>
            <person name="Xu Q."/>
        </authorList>
    </citation>
    <scope>NUCLEOTIDE SEQUENCE [LARGE SCALE GENOMIC DNA]</scope>
    <source>
        <strain evidence="2">GZMU011</strain>
    </source>
</reference>
<feature type="transmembrane region" description="Helical" evidence="1">
    <location>
        <begin position="28"/>
        <end position="51"/>
    </location>
</feature>
<evidence type="ECO:0000313" key="3">
    <source>
        <dbReference type="Proteomes" id="UP001552299"/>
    </source>
</evidence>
<comment type="caution">
    <text evidence="2">The sequence shown here is derived from an EMBL/GenBank/DDBJ whole genome shotgun (WGS) entry which is preliminary data.</text>
</comment>
<accession>A0ABD0UJY2</accession>
<keyword evidence="1" id="KW-1133">Transmembrane helix</keyword>
<dbReference type="EMBL" id="JANQDX010000013">
    <property type="protein sequence ID" value="KAL0912938.1"/>
    <property type="molecule type" value="Genomic_DNA"/>
</dbReference>
<evidence type="ECO:0000256" key="1">
    <source>
        <dbReference type="SAM" id="Phobius"/>
    </source>
</evidence>
<gene>
    <name evidence="2" type="ORF">M5K25_016361</name>
</gene>
<keyword evidence="1" id="KW-0812">Transmembrane</keyword>
<proteinExistence type="predicted"/>
<keyword evidence="3" id="KW-1185">Reference proteome</keyword>